<dbReference type="RefSeq" id="WP_253579575.1">
    <property type="nucleotide sequence ID" value="NZ_JAMFTQ010000022.1"/>
</dbReference>
<dbReference type="EMBL" id="JAMFTQ010000022">
    <property type="protein sequence ID" value="MCP1388715.1"/>
    <property type="molecule type" value="Genomic_DNA"/>
</dbReference>
<name>A0ABT1G4Y1_9CORY</name>
<keyword evidence="2" id="KW-1185">Reference proteome</keyword>
<evidence type="ECO:0000313" key="1">
    <source>
        <dbReference type="EMBL" id="MCP1388715.1"/>
    </source>
</evidence>
<gene>
    <name evidence="1" type="ORF">M5J20_11065</name>
</gene>
<proteinExistence type="predicted"/>
<protein>
    <submittedName>
        <fullName evidence="1">Uncharacterized protein</fullName>
    </submittedName>
</protein>
<evidence type="ECO:0000313" key="2">
    <source>
        <dbReference type="Proteomes" id="UP001204000"/>
    </source>
</evidence>
<accession>A0ABT1G4Y1</accession>
<reference evidence="1" key="1">
    <citation type="submission" date="2022-05" db="EMBL/GenBank/DDBJ databases">
        <title>Corynebacterium sp. TA-R-1 sp. nov., isolated from human feces.</title>
        <authorList>
            <person name="Shamsuzzaman M."/>
            <person name="Dahal R.H."/>
        </authorList>
    </citation>
    <scope>NUCLEOTIDE SEQUENCE</scope>
    <source>
        <strain evidence="1">TA-R-1</strain>
    </source>
</reference>
<dbReference type="Proteomes" id="UP001204000">
    <property type="component" value="Unassembled WGS sequence"/>
</dbReference>
<organism evidence="1 2">
    <name type="scientific">Corynebacterium stercoris</name>
    <dbReference type="NCBI Taxonomy" id="2943490"/>
    <lineage>
        <taxon>Bacteria</taxon>
        <taxon>Bacillati</taxon>
        <taxon>Actinomycetota</taxon>
        <taxon>Actinomycetes</taxon>
        <taxon>Mycobacteriales</taxon>
        <taxon>Corynebacteriaceae</taxon>
        <taxon>Corynebacterium</taxon>
    </lineage>
</organism>
<comment type="caution">
    <text evidence="1">The sequence shown here is derived from an EMBL/GenBank/DDBJ whole genome shotgun (WGS) entry which is preliminary data.</text>
</comment>
<sequence>MFMKRSAFASGQRAKFFWRFSTRGNHIKDAVEYLRAAVETKYDLTPVALADLNVSFRKTLEAAERGALRMVDDGVRDSAFGHVCSIRRTKPLELYEIAWDRIPLMIWDEVSALKDAEVFVRLYYLEEGEPWGVGLHAHLKEISGEAEKVREMQNIEIDKAKEFAVSQCDPSDSWGVEELQCRLANQLEGN</sequence>